<keyword evidence="2" id="KW-1185">Reference proteome</keyword>
<reference evidence="1 2" key="1">
    <citation type="submission" date="2019-07" db="EMBL/GenBank/DDBJ databases">
        <title>Whole genome shotgun sequence of Cellulomonas soli NBRC 109434.</title>
        <authorList>
            <person name="Hosoyama A."/>
            <person name="Uohara A."/>
            <person name="Ohji S."/>
            <person name="Ichikawa N."/>
        </authorList>
    </citation>
    <scope>NUCLEOTIDE SEQUENCE [LARGE SCALE GENOMIC DNA]</scope>
    <source>
        <strain evidence="1 2">NBRC 109434</strain>
    </source>
</reference>
<dbReference type="Proteomes" id="UP000321798">
    <property type="component" value="Unassembled WGS sequence"/>
</dbReference>
<sequence length="160" mass="17729">MLYQIRPDGTTRWVDHIGRQDFAAVDEHGGDLDRLDWLAAERVLDTETLRLAIRFGRVSRVGLIVDAGDLVVLDQPRRVREAHAAATAHRPAQRQVIAKLEQILPGSTEAEDVTNASVDASTANTLSELDAKLQETWRVAPELALVRHWLDLGGTLPDLL</sequence>
<name>A0A512P9F9_9CELL</name>
<accession>A0A512P9F9</accession>
<dbReference type="EMBL" id="BKAL01000002">
    <property type="protein sequence ID" value="GEP67839.1"/>
    <property type="molecule type" value="Genomic_DNA"/>
</dbReference>
<dbReference type="RefSeq" id="WP_146951628.1">
    <property type="nucleotide sequence ID" value="NZ_BAABBJ010000015.1"/>
</dbReference>
<protein>
    <submittedName>
        <fullName evidence="1">Uncharacterized protein</fullName>
    </submittedName>
</protein>
<gene>
    <name evidence="1" type="ORF">CSO01_05540</name>
</gene>
<organism evidence="1 2">
    <name type="scientific">Cellulomonas soli</name>
    <dbReference type="NCBI Taxonomy" id="931535"/>
    <lineage>
        <taxon>Bacteria</taxon>
        <taxon>Bacillati</taxon>
        <taxon>Actinomycetota</taxon>
        <taxon>Actinomycetes</taxon>
        <taxon>Micrococcales</taxon>
        <taxon>Cellulomonadaceae</taxon>
        <taxon>Cellulomonas</taxon>
    </lineage>
</organism>
<evidence type="ECO:0000313" key="2">
    <source>
        <dbReference type="Proteomes" id="UP000321798"/>
    </source>
</evidence>
<dbReference type="OrthoDB" id="3623938at2"/>
<proteinExistence type="predicted"/>
<evidence type="ECO:0000313" key="1">
    <source>
        <dbReference type="EMBL" id="GEP67839.1"/>
    </source>
</evidence>
<dbReference type="AlphaFoldDB" id="A0A512P9F9"/>
<comment type="caution">
    <text evidence="1">The sequence shown here is derived from an EMBL/GenBank/DDBJ whole genome shotgun (WGS) entry which is preliminary data.</text>
</comment>